<dbReference type="Pfam" id="PF12796">
    <property type="entry name" value="Ank_2"/>
    <property type="match status" value="1"/>
</dbReference>
<evidence type="ECO:0000313" key="5">
    <source>
        <dbReference type="Proteomes" id="UP000277580"/>
    </source>
</evidence>
<dbReference type="SUPFAM" id="SSF48403">
    <property type="entry name" value="Ankyrin repeat"/>
    <property type="match status" value="1"/>
</dbReference>
<name>A0A3N4KKX8_9PEZI</name>
<sequence length="247" mass="27177">MSHLFDLPNELLLLISTHLPPRSFSALLRTNQQLHALLAPTLSQFILHGICNVHLEPEGASEPYHKLYWASLRGHPKPLQMLLETGRINVNARTHRYSVLGFQQRAQQHTVTALHLAAVGGCVEVARLLLDYGAEVDARETRGGLTALLLAAKNGNERVAEVLVRRGADINAKTDHDHRGVLDSAILGGRWELAQMLVRRGAKSAYMGVYRQHMEGVQRERGALYNVGKELTVALGFLGLLVGVGRG</sequence>
<dbReference type="SMART" id="SM00248">
    <property type="entry name" value="ANK"/>
    <property type="match status" value="4"/>
</dbReference>
<keyword evidence="5" id="KW-1185">Reference proteome</keyword>
<evidence type="ECO:0000256" key="2">
    <source>
        <dbReference type="ARBA" id="ARBA00023043"/>
    </source>
</evidence>
<keyword evidence="2 3" id="KW-0040">ANK repeat</keyword>
<reference evidence="4 5" key="1">
    <citation type="journal article" date="2018" name="Nat. Ecol. Evol.">
        <title>Pezizomycetes genomes reveal the molecular basis of ectomycorrhizal truffle lifestyle.</title>
        <authorList>
            <person name="Murat C."/>
            <person name="Payen T."/>
            <person name="Noel B."/>
            <person name="Kuo A."/>
            <person name="Morin E."/>
            <person name="Chen J."/>
            <person name="Kohler A."/>
            <person name="Krizsan K."/>
            <person name="Balestrini R."/>
            <person name="Da Silva C."/>
            <person name="Montanini B."/>
            <person name="Hainaut M."/>
            <person name="Levati E."/>
            <person name="Barry K.W."/>
            <person name="Belfiori B."/>
            <person name="Cichocki N."/>
            <person name="Clum A."/>
            <person name="Dockter R.B."/>
            <person name="Fauchery L."/>
            <person name="Guy J."/>
            <person name="Iotti M."/>
            <person name="Le Tacon F."/>
            <person name="Lindquist E.A."/>
            <person name="Lipzen A."/>
            <person name="Malagnac F."/>
            <person name="Mello A."/>
            <person name="Molinier V."/>
            <person name="Miyauchi S."/>
            <person name="Poulain J."/>
            <person name="Riccioni C."/>
            <person name="Rubini A."/>
            <person name="Sitrit Y."/>
            <person name="Splivallo R."/>
            <person name="Traeger S."/>
            <person name="Wang M."/>
            <person name="Zifcakova L."/>
            <person name="Wipf D."/>
            <person name="Zambonelli A."/>
            <person name="Paolocci F."/>
            <person name="Nowrousian M."/>
            <person name="Ottonello S."/>
            <person name="Baldrian P."/>
            <person name="Spatafora J.W."/>
            <person name="Henrissat B."/>
            <person name="Nagy L.G."/>
            <person name="Aury J.M."/>
            <person name="Wincker P."/>
            <person name="Grigoriev I.V."/>
            <person name="Bonfante P."/>
            <person name="Martin F.M."/>
        </authorList>
    </citation>
    <scope>NUCLEOTIDE SEQUENCE [LARGE SCALE GENOMIC DNA]</scope>
    <source>
        <strain evidence="4 5">CCBAS932</strain>
    </source>
</reference>
<accession>A0A3N4KKX8</accession>
<dbReference type="EMBL" id="ML119137">
    <property type="protein sequence ID" value="RPB11223.1"/>
    <property type="molecule type" value="Genomic_DNA"/>
</dbReference>
<dbReference type="OrthoDB" id="426293at2759"/>
<dbReference type="Gene3D" id="1.25.40.20">
    <property type="entry name" value="Ankyrin repeat-containing domain"/>
    <property type="match status" value="1"/>
</dbReference>
<dbReference type="CDD" id="cd09917">
    <property type="entry name" value="F-box_SF"/>
    <property type="match status" value="1"/>
</dbReference>
<dbReference type="SUPFAM" id="SSF81383">
    <property type="entry name" value="F-box domain"/>
    <property type="match status" value="1"/>
</dbReference>
<evidence type="ECO:0000256" key="3">
    <source>
        <dbReference type="PROSITE-ProRule" id="PRU00023"/>
    </source>
</evidence>
<dbReference type="PROSITE" id="PS50297">
    <property type="entry name" value="ANK_REP_REGION"/>
    <property type="match status" value="2"/>
</dbReference>
<proteinExistence type="predicted"/>
<evidence type="ECO:0000313" key="4">
    <source>
        <dbReference type="EMBL" id="RPB11223.1"/>
    </source>
</evidence>
<keyword evidence="1" id="KW-0677">Repeat</keyword>
<gene>
    <name evidence="4" type="ORF">P167DRAFT_536950</name>
</gene>
<dbReference type="STRING" id="1392247.A0A3N4KKX8"/>
<dbReference type="PROSITE" id="PS50088">
    <property type="entry name" value="ANK_REPEAT"/>
    <property type="match status" value="2"/>
</dbReference>
<dbReference type="InParanoid" id="A0A3N4KKX8"/>
<organism evidence="4 5">
    <name type="scientific">Morchella conica CCBAS932</name>
    <dbReference type="NCBI Taxonomy" id="1392247"/>
    <lineage>
        <taxon>Eukaryota</taxon>
        <taxon>Fungi</taxon>
        <taxon>Dikarya</taxon>
        <taxon>Ascomycota</taxon>
        <taxon>Pezizomycotina</taxon>
        <taxon>Pezizomycetes</taxon>
        <taxon>Pezizales</taxon>
        <taxon>Morchellaceae</taxon>
        <taxon>Morchella</taxon>
    </lineage>
</organism>
<feature type="repeat" description="ANK" evidence="3">
    <location>
        <begin position="143"/>
        <end position="175"/>
    </location>
</feature>
<dbReference type="AlphaFoldDB" id="A0A3N4KKX8"/>
<feature type="repeat" description="ANK" evidence="3">
    <location>
        <begin position="109"/>
        <end position="141"/>
    </location>
</feature>
<dbReference type="InterPro" id="IPR036770">
    <property type="entry name" value="Ankyrin_rpt-contain_sf"/>
</dbReference>
<dbReference type="PANTHER" id="PTHR24198:SF165">
    <property type="entry name" value="ANKYRIN REPEAT-CONTAINING PROTEIN-RELATED"/>
    <property type="match status" value="1"/>
</dbReference>
<evidence type="ECO:0000256" key="1">
    <source>
        <dbReference type="ARBA" id="ARBA00022737"/>
    </source>
</evidence>
<dbReference type="InterPro" id="IPR002110">
    <property type="entry name" value="Ankyrin_rpt"/>
</dbReference>
<dbReference type="PRINTS" id="PR01415">
    <property type="entry name" value="ANKYRIN"/>
</dbReference>
<dbReference type="Proteomes" id="UP000277580">
    <property type="component" value="Unassembled WGS sequence"/>
</dbReference>
<dbReference type="InterPro" id="IPR036047">
    <property type="entry name" value="F-box-like_dom_sf"/>
</dbReference>
<dbReference type="PANTHER" id="PTHR24198">
    <property type="entry name" value="ANKYRIN REPEAT AND PROTEIN KINASE DOMAIN-CONTAINING PROTEIN"/>
    <property type="match status" value="1"/>
</dbReference>
<protein>
    <submittedName>
        <fullName evidence="4">Ankyrin</fullName>
    </submittedName>
</protein>